<feature type="transmembrane region" description="Helical" evidence="1">
    <location>
        <begin position="180"/>
        <end position="200"/>
    </location>
</feature>
<evidence type="ECO:0000313" key="3">
    <source>
        <dbReference type="EMBL" id="VZO40019.1"/>
    </source>
</evidence>
<feature type="chain" id="PRO_5038667593" evidence="2">
    <location>
        <begin position="21"/>
        <end position="343"/>
    </location>
</feature>
<comment type="caution">
    <text evidence="3">The sequence shown here is derived from an EMBL/GenBank/DDBJ whole genome shotgun (WGS) entry which is preliminary data.</text>
</comment>
<reference evidence="3 4" key="1">
    <citation type="submission" date="2019-11" db="EMBL/GenBank/DDBJ databases">
        <authorList>
            <person name="Criscuolo A."/>
        </authorList>
    </citation>
    <scope>NUCLEOTIDE SEQUENCE [LARGE SCALE GENOMIC DNA]</scope>
    <source>
        <strain evidence="3">CIP111667</strain>
    </source>
</reference>
<protein>
    <submittedName>
        <fullName evidence="3">Uncharacterized protein</fullName>
    </submittedName>
</protein>
<evidence type="ECO:0000256" key="1">
    <source>
        <dbReference type="SAM" id="Phobius"/>
    </source>
</evidence>
<dbReference type="RefSeq" id="WP_156743308.1">
    <property type="nucleotide sequence ID" value="NZ_CACRYJ010000067.1"/>
</dbReference>
<feature type="transmembrane region" description="Helical" evidence="1">
    <location>
        <begin position="206"/>
        <end position="226"/>
    </location>
</feature>
<accession>A0A7M4DRC5</accession>
<evidence type="ECO:0000313" key="4">
    <source>
        <dbReference type="Proteomes" id="UP000419743"/>
    </source>
</evidence>
<feature type="transmembrane region" description="Helical" evidence="1">
    <location>
        <begin position="293"/>
        <end position="310"/>
    </location>
</feature>
<feature type="signal peptide" evidence="2">
    <location>
        <begin position="1"/>
        <end position="20"/>
    </location>
</feature>
<keyword evidence="1" id="KW-0812">Transmembrane</keyword>
<dbReference type="EMBL" id="CACRYJ010000067">
    <property type="protein sequence ID" value="VZO40019.1"/>
    <property type="molecule type" value="Genomic_DNA"/>
</dbReference>
<feature type="transmembrane region" description="Helical" evidence="1">
    <location>
        <begin position="82"/>
        <end position="106"/>
    </location>
</feature>
<keyword evidence="1" id="KW-1133">Transmembrane helix</keyword>
<feature type="transmembrane region" description="Helical" evidence="1">
    <location>
        <begin position="247"/>
        <end position="273"/>
    </location>
</feature>
<gene>
    <name evidence="3" type="ORF">HALOF300_04720</name>
</gene>
<proteinExistence type="predicted"/>
<keyword evidence="1" id="KW-0472">Membrane</keyword>
<feature type="transmembrane region" description="Helical" evidence="1">
    <location>
        <begin position="49"/>
        <end position="70"/>
    </location>
</feature>
<keyword evidence="4" id="KW-1185">Reference proteome</keyword>
<organism evidence="3 4">
    <name type="scientific">Occultella aeris</name>
    <dbReference type="NCBI Taxonomy" id="2761496"/>
    <lineage>
        <taxon>Bacteria</taxon>
        <taxon>Bacillati</taxon>
        <taxon>Actinomycetota</taxon>
        <taxon>Actinomycetes</taxon>
        <taxon>Micrococcales</taxon>
        <taxon>Ruaniaceae</taxon>
        <taxon>Occultella</taxon>
    </lineage>
</organism>
<dbReference type="AlphaFoldDB" id="A0A7M4DRC5"/>
<name>A0A7M4DRC5_9MICO</name>
<feature type="transmembrane region" description="Helical" evidence="1">
    <location>
        <begin position="126"/>
        <end position="146"/>
    </location>
</feature>
<dbReference type="Proteomes" id="UP000419743">
    <property type="component" value="Unassembled WGS sequence"/>
</dbReference>
<evidence type="ECO:0000256" key="2">
    <source>
        <dbReference type="SAM" id="SignalP"/>
    </source>
</evidence>
<sequence length="343" mass="35765">MMIRTALPVLIAPLSLTLAAARGFGADTPHPLADPDDNFGRALAPFGDTAGGIWSVLVAAAFLAAFAAVVGDADRRWPARRVVVGAAAILGLLTLDHTLLMLLGYLPMLVGRLIAGNTDAVADLASPGLAVQVSVAVGVVALLLALRRRAPAEQPADVGSALVAATARTRRWTMIAMEAPLVYAATRLLMFFEAPGFGGFDEMTRLAGLGLAFASITGAILTWGLMRPWGERFPRWMVGLAGRRVPVDLAVIPAMAVAGLVLAASRAVLIGMLEAPAGAWDRVLGSPLVSLPHLLWPLWGVSLALAALSYQRRRRLSDQLSRSAGAAAGRDAGAHRRSAGVTS</sequence>
<keyword evidence="2" id="KW-0732">Signal</keyword>